<name>A0AAN7RGT3_TRANT</name>
<proteinExistence type="predicted"/>
<comment type="caution">
    <text evidence="1">The sequence shown here is derived from an EMBL/GenBank/DDBJ whole genome shotgun (WGS) entry which is preliminary data.</text>
</comment>
<dbReference type="AlphaFoldDB" id="A0AAN7RGT3"/>
<dbReference type="EMBL" id="JAXQNO010000005">
    <property type="protein sequence ID" value="KAK4797776.1"/>
    <property type="molecule type" value="Genomic_DNA"/>
</dbReference>
<evidence type="ECO:0000313" key="2">
    <source>
        <dbReference type="Proteomes" id="UP001346149"/>
    </source>
</evidence>
<protein>
    <submittedName>
        <fullName evidence="1">Uncharacterized protein</fullName>
    </submittedName>
</protein>
<dbReference type="Proteomes" id="UP001346149">
    <property type="component" value="Unassembled WGS sequence"/>
</dbReference>
<evidence type="ECO:0000313" key="1">
    <source>
        <dbReference type="EMBL" id="KAK4797776.1"/>
    </source>
</evidence>
<reference evidence="1 2" key="1">
    <citation type="journal article" date="2023" name="Hortic Res">
        <title>Pangenome of water caltrop reveals structural variations and asymmetric subgenome divergence after allopolyploidization.</title>
        <authorList>
            <person name="Zhang X."/>
            <person name="Chen Y."/>
            <person name="Wang L."/>
            <person name="Yuan Y."/>
            <person name="Fang M."/>
            <person name="Shi L."/>
            <person name="Lu R."/>
            <person name="Comes H.P."/>
            <person name="Ma Y."/>
            <person name="Chen Y."/>
            <person name="Huang G."/>
            <person name="Zhou Y."/>
            <person name="Zheng Z."/>
            <person name="Qiu Y."/>
        </authorList>
    </citation>
    <scope>NUCLEOTIDE SEQUENCE [LARGE SCALE GENOMIC DNA]</scope>
    <source>
        <strain evidence="1">F231</strain>
    </source>
</reference>
<organism evidence="1 2">
    <name type="scientific">Trapa natans</name>
    <name type="common">Water chestnut</name>
    <dbReference type="NCBI Taxonomy" id="22666"/>
    <lineage>
        <taxon>Eukaryota</taxon>
        <taxon>Viridiplantae</taxon>
        <taxon>Streptophyta</taxon>
        <taxon>Embryophyta</taxon>
        <taxon>Tracheophyta</taxon>
        <taxon>Spermatophyta</taxon>
        <taxon>Magnoliopsida</taxon>
        <taxon>eudicotyledons</taxon>
        <taxon>Gunneridae</taxon>
        <taxon>Pentapetalae</taxon>
        <taxon>rosids</taxon>
        <taxon>malvids</taxon>
        <taxon>Myrtales</taxon>
        <taxon>Lythraceae</taxon>
        <taxon>Trapa</taxon>
    </lineage>
</organism>
<gene>
    <name evidence="1" type="ORF">SAY86_030102</name>
</gene>
<sequence length="198" mass="22413">MVGNRVIYPWAYHFNWQQGSRNFSLIWLNSLLDDGDCAGFRASATHRFFHEMLHTSSPFRPLGYLIHLKNILSRSRLLPSPKSSFTQGSKATMPLVVTLFPYSPSSEGQLIIHLSSIKFIPLLSMLNVHLKGLALWLLVSVGLSKVPPDFIHFGKSIGSGQRICCRRALLLIPRKVVYYGSKRKLDVCHMSSKEKLMT</sequence>
<keyword evidence="2" id="KW-1185">Reference proteome</keyword>
<accession>A0AAN7RGT3</accession>